<accession>A0A8S3E2Q4</accession>
<evidence type="ECO:0000313" key="2">
    <source>
        <dbReference type="Proteomes" id="UP000681720"/>
    </source>
</evidence>
<organism evidence="1 2">
    <name type="scientific">Rotaria magnacalcarata</name>
    <dbReference type="NCBI Taxonomy" id="392030"/>
    <lineage>
        <taxon>Eukaryota</taxon>
        <taxon>Metazoa</taxon>
        <taxon>Spiralia</taxon>
        <taxon>Gnathifera</taxon>
        <taxon>Rotifera</taxon>
        <taxon>Eurotatoria</taxon>
        <taxon>Bdelloidea</taxon>
        <taxon>Philodinida</taxon>
        <taxon>Philodinidae</taxon>
        <taxon>Rotaria</taxon>
    </lineage>
</organism>
<sequence>MEINVHRLDELLLLEDYRHFLGDIELL</sequence>
<dbReference type="AlphaFoldDB" id="A0A8S3E2Q4"/>
<protein>
    <submittedName>
        <fullName evidence="1">Uncharacterized protein</fullName>
    </submittedName>
</protein>
<proteinExistence type="predicted"/>
<dbReference type="Proteomes" id="UP000681720">
    <property type="component" value="Unassembled WGS sequence"/>
</dbReference>
<reference evidence="1" key="1">
    <citation type="submission" date="2021-02" db="EMBL/GenBank/DDBJ databases">
        <authorList>
            <person name="Nowell W R."/>
        </authorList>
    </citation>
    <scope>NUCLEOTIDE SEQUENCE</scope>
</reference>
<dbReference type="EMBL" id="CAJOBJ010225028">
    <property type="protein sequence ID" value="CAF5041897.1"/>
    <property type="molecule type" value="Genomic_DNA"/>
</dbReference>
<gene>
    <name evidence="1" type="ORF">GIL414_LOCUS59485</name>
</gene>
<name>A0A8S3E2Q4_9BILA</name>
<comment type="caution">
    <text evidence="1">The sequence shown here is derived from an EMBL/GenBank/DDBJ whole genome shotgun (WGS) entry which is preliminary data.</text>
</comment>
<evidence type="ECO:0000313" key="1">
    <source>
        <dbReference type="EMBL" id="CAF5041897.1"/>
    </source>
</evidence>
<feature type="non-terminal residue" evidence="1">
    <location>
        <position position="27"/>
    </location>
</feature>